<dbReference type="SUPFAM" id="SSF57850">
    <property type="entry name" value="RING/U-box"/>
    <property type="match status" value="1"/>
</dbReference>
<dbReference type="AlphaFoldDB" id="A0A1A9X2B0"/>
<dbReference type="GO" id="GO:0005737">
    <property type="term" value="C:cytoplasm"/>
    <property type="evidence" value="ECO:0007669"/>
    <property type="project" value="UniProtKB-SubCell"/>
</dbReference>
<keyword evidence="7" id="KW-0175">Coiled coil</keyword>
<sequence>MASSSSVELEAINVVEKELDHVINKFIEIKESATAEINDVATLLEELLRALNKAEQEITRSTINTGTQIDIGDDPKADEADMQVEMECRYQSFTLNILTSPPRLTDSEIAIIIEALQKANKKLQRLSADHRDLHGAVSKVGKVIDRNFISDFTATTRTDTLQDGENMMLLNKVMAKHYCHQGMDDVARLLIEESNMPEDMAREVFESESSFTEIYRIWKAIQQQNLKAALEWTARYSNELIAKNSSLDFMLHRLAFLQIISRGISAQTEAILYARNNFYKFADRFESEIPTLMGCFIYLPLGIENSPYKHLISTDMWTEVSYVFLKDACHTLGISKNSALSVVINAGCAALTPLLAIKQSRQVFNIWRGREELPIEIDLGPEYRYHSIFACPILRKQTTEENPPKKLTCGHVISNDALNTLSNGHILKCPYCPEEQNPEDAVRIHF</sequence>
<dbReference type="InterPro" id="IPR024964">
    <property type="entry name" value="CTLH/CRA"/>
</dbReference>
<protein>
    <recommendedName>
        <fullName evidence="12">RING-Gid-type domain-containing protein</fullName>
    </recommendedName>
</protein>
<dbReference type="GO" id="GO:0005634">
    <property type="term" value="C:nucleus"/>
    <property type="evidence" value="ECO:0007669"/>
    <property type="project" value="TreeGrafter"/>
</dbReference>
<organism evidence="10 11">
    <name type="scientific">Glossina brevipalpis</name>
    <dbReference type="NCBI Taxonomy" id="37001"/>
    <lineage>
        <taxon>Eukaryota</taxon>
        <taxon>Metazoa</taxon>
        <taxon>Ecdysozoa</taxon>
        <taxon>Arthropoda</taxon>
        <taxon>Hexapoda</taxon>
        <taxon>Insecta</taxon>
        <taxon>Pterygota</taxon>
        <taxon>Neoptera</taxon>
        <taxon>Endopterygota</taxon>
        <taxon>Diptera</taxon>
        <taxon>Brachycera</taxon>
        <taxon>Muscomorpha</taxon>
        <taxon>Hippoboscoidea</taxon>
        <taxon>Glossinidae</taxon>
        <taxon>Glossina</taxon>
    </lineage>
</organism>
<accession>A0A1A9X2B0</accession>
<dbReference type="PROSITE" id="PS50897">
    <property type="entry name" value="CTLH"/>
    <property type="match status" value="1"/>
</dbReference>
<evidence type="ECO:0000313" key="11">
    <source>
        <dbReference type="Proteomes" id="UP000091820"/>
    </source>
</evidence>
<evidence type="ECO:0008006" key="12">
    <source>
        <dbReference type="Google" id="ProtNLM"/>
    </source>
</evidence>
<evidence type="ECO:0000256" key="1">
    <source>
        <dbReference type="ARBA" id="ARBA00004496"/>
    </source>
</evidence>
<dbReference type="EnsemblMetazoa" id="GBRI041711-RA">
    <property type="protein sequence ID" value="GBRI041711-PA"/>
    <property type="gene ID" value="GBRI041711"/>
</dbReference>
<dbReference type="InterPro" id="IPR006595">
    <property type="entry name" value="CTLH_C"/>
</dbReference>
<dbReference type="GO" id="GO:0034657">
    <property type="term" value="C:GID complex"/>
    <property type="evidence" value="ECO:0007669"/>
    <property type="project" value="TreeGrafter"/>
</dbReference>
<feature type="domain" description="CTLH" evidence="8">
    <location>
        <begin position="210"/>
        <end position="267"/>
    </location>
</feature>
<dbReference type="InterPro" id="IPR045098">
    <property type="entry name" value="Fyv10_fam"/>
</dbReference>
<dbReference type="STRING" id="37001.A0A1A9X2B0"/>
<proteinExistence type="predicted"/>
<evidence type="ECO:0000256" key="5">
    <source>
        <dbReference type="ARBA" id="ARBA00022833"/>
    </source>
</evidence>
<feature type="zinc finger region" description="RING-Gid-type" evidence="6">
    <location>
        <begin position="391"/>
        <end position="432"/>
    </location>
</feature>
<feature type="coiled-coil region" evidence="7">
    <location>
        <begin position="30"/>
        <end position="64"/>
    </location>
</feature>
<keyword evidence="11" id="KW-1185">Reference proteome</keyword>
<keyword evidence="3" id="KW-0479">Metal-binding</keyword>
<evidence type="ECO:0000256" key="6">
    <source>
        <dbReference type="PROSITE-ProRule" id="PRU01215"/>
    </source>
</evidence>
<dbReference type="InterPro" id="IPR006594">
    <property type="entry name" value="LisH"/>
</dbReference>
<evidence type="ECO:0000259" key="8">
    <source>
        <dbReference type="PROSITE" id="PS50897"/>
    </source>
</evidence>
<dbReference type="GO" id="GO:0043161">
    <property type="term" value="P:proteasome-mediated ubiquitin-dependent protein catabolic process"/>
    <property type="evidence" value="ECO:0007669"/>
    <property type="project" value="InterPro"/>
</dbReference>
<reference evidence="10" key="2">
    <citation type="submission" date="2020-05" db="UniProtKB">
        <authorList>
            <consortium name="EnsemblMetazoa"/>
        </authorList>
    </citation>
    <scope>IDENTIFICATION</scope>
    <source>
        <strain evidence="10">IAEA</strain>
    </source>
</reference>
<keyword evidence="4 6" id="KW-0863">Zinc-finger</keyword>
<dbReference type="PROSITE" id="PS51867">
    <property type="entry name" value="ZF_RING_GID"/>
    <property type="match status" value="1"/>
</dbReference>
<evidence type="ECO:0000256" key="7">
    <source>
        <dbReference type="SAM" id="Coils"/>
    </source>
</evidence>
<dbReference type="FunFam" id="3.30.40.10:FF:000143">
    <property type="entry name" value="Regulator of gluconeogenesis Rmd5"/>
    <property type="match status" value="1"/>
</dbReference>
<dbReference type="PROSITE" id="PS50896">
    <property type="entry name" value="LISH"/>
    <property type="match status" value="1"/>
</dbReference>
<name>A0A1A9X2B0_9MUSC</name>
<dbReference type="VEuPathDB" id="VectorBase:GBRI041711"/>
<evidence type="ECO:0000313" key="10">
    <source>
        <dbReference type="EnsemblMetazoa" id="GBRI041711-PA"/>
    </source>
</evidence>
<comment type="subcellular location">
    <subcellularLocation>
        <location evidence="1">Cytoplasm</location>
    </subcellularLocation>
</comment>
<evidence type="ECO:0000256" key="2">
    <source>
        <dbReference type="ARBA" id="ARBA00022490"/>
    </source>
</evidence>
<evidence type="ECO:0000259" key="9">
    <source>
        <dbReference type="PROSITE" id="PS51867"/>
    </source>
</evidence>
<feature type="domain" description="RING-Gid-type" evidence="9">
    <location>
        <begin position="391"/>
        <end position="432"/>
    </location>
</feature>
<reference evidence="11" key="1">
    <citation type="submission" date="2014-03" db="EMBL/GenBank/DDBJ databases">
        <authorList>
            <person name="Aksoy S."/>
            <person name="Warren W."/>
            <person name="Wilson R.K."/>
        </authorList>
    </citation>
    <scope>NUCLEOTIDE SEQUENCE [LARGE SCALE GENOMIC DNA]</scope>
    <source>
        <strain evidence="11">IAEA</strain>
    </source>
</reference>
<dbReference type="PANTHER" id="PTHR12170:SF3">
    <property type="entry name" value="GH10162P"/>
    <property type="match status" value="1"/>
</dbReference>
<keyword evidence="5" id="KW-0862">Zinc</keyword>
<evidence type="ECO:0000256" key="4">
    <source>
        <dbReference type="ARBA" id="ARBA00022771"/>
    </source>
</evidence>
<dbReference type="PANTHER" id="PTHR12170">
    <property type="entry name" value="MACROPHAGE ERYTHROBLAST ATTACHER-RELATED"/>
    <property type="match status" value="1"/>
</dbReference>
<keyword evidence="2" id="KW-0963">Cytoplasm</keyword>
<dbReference type="GO" id="GO:0061630">
    <property type="term" value="F:ubiquitin protein ligase activity"/>
    <property type="evidence" value="ECO:0007669"/>
    <property type="project" value="InterPro"/>
</dbReference>
<dbReference type="Proteomes" id="UP000091820">
    <property type="component" value="Unassembled WGS sequence"/>
</dbReference>
<evidence type="ECO:0000256" key="3">
    <source>
        <dbReference type="ARBA" id="ARBA00022723"/>
    </source>
</evidence>
<dbReference type="GO" id="GO:0008270">
    <property type="term" value="F:zinc ion binding"/>
    <property type="evidence" value="ECO:0007669"/>
    <property type="project" value="UniProtKB-KW"/>
</dbReference>
<dbReference type="SMART" id="SM00668">
    <property type="entry name" value="CTLH"/>
    <property type="match status" value="1"/>
</dbReference>
<dbReference type="InterPro" id="IPR013144">
    <property type="entry name" value="CRA_dom"/>
</dbReference>
<dbReference type="SMART" id="SM00757">
    <property type="entry name" value="CRA"/>
    <property type="match status" value="1"/>
</dbReference>
<dbReference type="InterPro" id="IPR044063">
    <property type="entry name" value="ZF_RING_GID"/>
</dbReference>
<dbReference type="Pfam" id="PF10607">
    <property type="entry name" value="CTLH"/>
    <property type="match status" value="1"/>
</dbReference>
<feature type="coiled-coil region" evidence="7">
    <location>
        <begin position="109"/>
        <end position="136"/>
    </location>
</feature>